<feature type="active site" description="Charge relay system" evidence="5">
    <location>
        <position position="539"/>
    </location>
</feature>
<feature type="active site" description="Charge relay system" evidence="5">
    <location>
        <position position="300"/>
    </location>
</feature>
<dbReference type="GO" id="GO:0006508">
    <property type="term" value="P:proteolysis"/>
    <property type="evidence" value="ECO:0007669"/>
    <property type="project" value="UniProtKB-KW"/>
</dbReference>
<evidence type="ECO:0000256" key="2">
    <source>
        <dbReference type="ARBA" id="ARBA00022670"/>
    </source>
</evidence>
<evidence type="ECO:0000313" key="7">
    <source>
        <dbReference type="EMBL" id="MDH0569459.1"/>
    </source>
</evidence>
<dbReference type="Pfam" id="PF00082">
    <property type="entry name" value="Peptidase_S8"/>
    <property type="match status" value="1"/>
</dbReference>
<dbReference type="Gene3D" id="3.40.50.200">
    <property type="entry name" value="Peptidase S8/S53 domain"/>
    <property type="match status" value="1"/>
</dbReference>
<dbReference type="InterPro" id="IPR034074">
    <property type="entry name" value="Y4bN_pept_dom"/>
</dbReference>
<dbReference type="InterPro" id="IPR050131">
    <property type="entry name" value="Peptidase_S8_subtilisin-like"/>
</dbReference>
<dbReference type="Proteomes" id="UP001159292">
    <property type="component" value="Unassembled WGS sequence"/>
</dbReference>
<dbReference type="CDD" id="cd04847">
    <property type="entry name" value="Peptidases_S8_Subtilisin_like_2"/>
    <property type="match status" value="1"/>
</dbReference>
<sequence length="783" mass="85587">MARYDHLRLIRIPQELPRRKKPGFGKPVTRDRGDHSARLNDQLAQAVAQQAARKRPGIVDPSLILRVRMTEALLEESWHGAGLELLSSDPDKTLVLFSSNGDLTHFRAQLEAYGGEIPERQKNAPYSQFISGIESIGAVEPRDRIGIRLREEGFADLDDIVPDELMLLDLELWNIGSAQVRLTKLEELTQLIEEQGGTVYDQYNGPAISLLRIEVMGSVLAQLLSIDVIATIDLPPQPDTFTQEALELNLPDLPPVLLPDNAPIIGIIDSGINDHPLLEGAIVGAIGVPAELGAADVWGHGTRVAGVAAFGDLRAQLATGGHLVCAARICSARVVNDAGRFDDHRLVPSQMREALTTLNREFGCRIFSISLADTKSSPYAGGKVGPWTATLDELASELNALILVSAGNRHPRQAERQEEGITDYPAYLLEASNRFLEPSAAINVLTVGSIAHGAGIDAELIGQDVGVRPITGPFEPSPFSRAGPGIGGAIKPDIVDLGGTMVYDRLNGLRWGYDLPSAGVLTLNHLFLEQMLRSASGTSYSTPMAAHKAAQLLARFPHASANLLRALLVGAAEIPEEARQRLIHLDPQSKRHICGNGYIGIERATYSDDSRVVLYAEDALPLDNFAVYEIPIPEHYLTQAGERTLTVTLAYDPPVRHTRVDYAGVHMSFRVLRGVTADEVVEHFRWRAKAEGKAPTLAASKNCDLQPGSTLREKGTVQTASVTFKRGELTQYGNTYYLVVRCESGWADYIDQQRFAVVVEIAHRAGIQIYQQIEQRVRIRQQA</sequence>
<dbReference type="InterPro" id="IPR000209">
    <property type="entry name" value="Peptidase_S8/S53_dom"/>
</dbReference>
<organism evidence="7 8">
    <name type="scientific">Ectopseudomonas oleovorans</name>
    <name type="common">Pseudomonas oleovorans</name>
    <dbReference type="NCBI Taxonomy" id="301"/>
    <lineage>
        <taxon>Bacteria</taxon>
        <taxon>Pseudomonadati</taxon>
        <taxon>Pseudomonadota</taxon>
        <taxon>Gammaproteobacteria</taxon>
        <taxon>Pseudomonadales</taxon>
        <taxon>Pseudomonadaceae</taxon>
        <taxon>Ectopseudomonas</taxon>
    </lineage>
</organism>
<dbReference type="PROSITE" id="PS51892">
    <property type="entry name" value="SUBTILASE"/>
    <property type="match status" value="1"/>
</dbReference>
<evidence type="ECO:0000256" key="1">
    <source>
        <dbReference type="ARBA" id="ARBA00011073"/>
    </source>
</evidence>
<comment type="similarity">
    <text evidence="1 5">Belongs to the peptidase S8 family.</text>
</comment>
<accession>A0AB35L7B6</accession>
<dbReference type="InterPro" id="IPR023827">
    <property type="entry name" value="Peptidase_S8_Asp-AS"/>
</dbReference>
<feature type="domain" description="Peptidase S8/S53" evidence="6">
    <location>
        <begin position="261"/>
        <end position="580"/>
    </location>
</feature>
<protein>
    <submittedName>
        <fullName evidence="7">S8 family peptidase</fullName>
    </submittedName>
</protein>
<keyword evidence="2 5" id="KW-0645">Protease</keyword>
<reference evidence="7" key="1">
    <citation type="submission" date="2022-09" db="EMBL/GenBank/DDBJ databases">
        <title>Intensive care unit water sources are persistently colonized with multi-drug resistant bacteria and are the site of extensive horizontal gene transfer of antibiotic resistance genes.</title>
        <authorList>
            <person name="Diorio-Toth L."/>
        </authorList>
    </citation>
    <scope>NUCLEOTIDE SEQUENCE</scope>
    <source>
        <strain evidence="7">GD04000</strain>
    </source>
</reference>
<evidence type="ECO:0000256" key="4">
    <source>
        <dbReference type="ARBA" id="ARBA00022825"/>
    </source>
</evidence>
<name>A0AB35L7B6_ECTOL</name>
<evidence type="ECO:0000259" key="6">
    <source>
        <dbReference type="Pfam" id="PF00082"/>
    </source>
</evidence>
<dbReference type="PANTHER" id="PTHR43806">
    <property type="entry name" value="PEPTIDASE S8"/>
    <property type="match status" value="1"/>
</dbReference>
<dbReference type="AlphaFoldDB" id="A0AB35L7B6"/>
<dbReference type="EMBL" id="JAOEET010000086">
    <property type="protein sequence ID" value="MDH0569459.1"/>
    <property type="molecule type" value="Genomic_DNA"/>
</dbReference>
<proteinExistence type="inferred from homology"/>
<comment type="caution">
    <text evidence="7">The sequence shown here is derived from an EMBL/GenBank/DDBJ whole genome shotgun (WGS) entry which is preliminary data.</text>
</comment>
<dbReference type="RefSeq" id="WP_257598659.1">
    <property type="nucleotide sequence ID" value="NZ_JANKBU010000085.1"/>
</dbReference>
<keyword evidence="3 5" id="KW-0378">Hydrolase</keyword>
<dbReference type="PROSITE" id="PS00136">
    <property type="entry name" value="SUBTILASE_ASP"/>
    <property type="match status" value="1"/>
</dbReference>
<evidence type="ECO:0000313" key="8">
    <source>
        <dbReference type="Proteomes" id="UP001159292"/>
    </source>
</evidence>
<keyword evidence="4 5" id="KW-0720">Serine protease</keyword>
<dbReference type="SUPFAM" id="SSF52743">
    <property type="entry name" value="Subtilisin-like"/>
    <property type="match status" value="1"/>
</dbReference>
<dbReference type="InterPro" id="IPR036852">
    <property type="entry name" value="Peptidase_S8/S53_dom_sf"/>
</dbReference>
<gene>
    <name evidence="7" type="ORF">N7671_20195</name>
</gene>
<dbReference type="GO" id="GO:0004252">
    <property type="term" value="F:serine-type endopeptidase activity"/>
    <property type="evidence" value="ECO:0007669"/>
    <property type="project" value="UniProtKB-UniRule"/>
</dbReference>
<feature type="active site" description="Charge relay system" evidence="5">
    <location>
        <position position="269"/>
    </location>
</feature>
<evidence type="ECO:0000256" key="5">
    <source>
        <dbReference type="PROSITE-ProRule" id="PRU01240"/>
    </source>
</evidence>
<evidence type="ECO:0000256" key="3">
    <source>
        <dbReference type="ARBA" id="ARBA00022801"/>
    </source>
</evidence>
<dbReference type="PANTHER" id="PTHR43806:SF11">
    <property type="entry name" value="CEREVISIN-RELATED"/>
    <property type="match status" value="1"/>
</dbReference>